<dbReference type="InterPro" id="IPR006883">
    <property type="entry name" value="AcMNPV_PIF-4"/>
</dbReference>
<reference evidence="2 3" key="2">
    <citation type="journal article" date="2006" name="J. Gen. Virol.">
        <title>Genome sequence of an enhancin gene-rich nucleopolyhedrovirus (NPV) from Agrotis segetum: collinearity with Spodoptera exigua multiple NPV.</title>
        <authorList>
            <person name="Jakubowska A.K."/>
            <person name="Peters S.A."/>
            <person name="Ziemnicka J."/>
            <person name="Vlak J.M."/>
            <person name="van Oers M.M."/>
        </authorList>
    </citation>
    <scope>NUCLEOTIDE SEQUENCE [LARGE SCALE GENOMIC DNA]</scope>
</reference>
<dbReference type="KEGG" id="vg:3974343"/>
<name>Q287J3_NPVAS</name>
<dbReference type="OrthoDB" id="16714at10239"/>
<evidence type="ECO:0000313" key="2">
    <source>
        <dbReference type="EMBL" id="AAZ38245.1"/>
    </source>
</evidence>
<organismHost>
    <name type="scientific">Lepidoptera</name>
    <name type="common">moths &amp; butterflies</name>
    <dbReference type="NCBI Taxonomy" id="7088"/>
</organismHost>
<keyword evidence="3" id="KW-1185">Reference proteome</keyword>
<keyword evidence="1" id="KW-1133">Transmembrane helix</keyword>
<feature type="transmembrane region" description="Helical" evidence="1">
    <location>
        <begin position="6"/>
        <end position="28"/>
    </location>
</feature>
<dbReference type="Proteomes" id="UP000204644">
    <property type="component" value="Segment"/>
</dbReference>
<dbReference type="RefSeq" id="YP_529749.1">
    <property type="nucleotide sequence ID" value="NC_007921.1"/>
</dbReference>
<dbReference type="Pfam" id="PF04798">
    <property type="entry name" value="Baculo_19"/>
    <property type="match status" value="1"/>
</dbReference>
<dbReference type="EMBL" id="DQ123841">
    <property type="protein sequence ID" value="AAZ38245.1"/>
    <property type="molecule type" value="Genomic_DNA"/>
</dbReference>
<proteinExistence type="predicted"/>
<dbReference type="GeneID" id="3974343"/>
<accession>Q287J3</accession>
<evidence type="ECO:0000313" key="3">
    <source>
        <dbReference type="Proteomes" id="UP000204644"/>
    </source>
</evidence>
<sequence length="173" mass="19702">MLSNMSSTVIAAVAILCLLVYLIALLYLNPYRTEAAKLVHDHKHTLQFGAYIEVYDLTVPPAHVERLFVIKPENVILYNLDGTLFYYLESSSVFCPREFSLVRFNKNDIGAINESGLYNTVCTNVNSLVVLEHFLTLKNNIADARILLTLDEITYSILDIINYLIYMGYVQIK</sequence>
<evidence type="ECO:0000256" key="1">
    <source>
        <dbReference type="SAM" id="Phobius"/>
    </source>
</evidence>
<keyword evidence="1" id="KW-0472">Membrane</keyword>
<organism evidence="2 3">
    <name type="scientific">Agrotis segetum nuclear polyhedrosis virus</name>
    <name type="common">AsNPV</name>
    <dbReference type="NCBI Taxonomy" id="1962501"/>
    <lineage>
        <taxon>Viruses</taxon>
        <taxon>Viruses incertae sedis</taxon>
        <taxon>Naldaviricetes</taxon>
        <taxon>Lefavirales</taxon>
        <taxon>Baculoviridae</taxon>
        <taxon>Alphabaculovirus</taxon>
        <taxon>Alphabaculovirus agsegetum</taxon>
    </lineage>
</organism>
<reference evidence="3" key="1">
    <citation type="journal article" date="2005" name="J. Invertebr. Pathol.">
        <title>Molecular characterization of Agrotis segetum nucleopolyhedrovirus from Poland.</title>
        <authorList>
            <person name="Jakubowska A."/>
            <person name="van Oers M.M."/>
            <person name="Ziemnicka J."/>
            <person name="Lipa J.J."/>
            <person name="Vlak J.M."/>
        </authorList>
    </citation>
    <scope>NUCLEOTIDE SEQUENCE [LARGE SCALE GENOMIC DNA]</scope>
</reference>
<protein>
    <submittedName>
        <fullName evidence="2">ORF-79</fullName>
    </submittedName>
</protein>
<keyword evidence="1" id="KW-0812">Transmembrane</keyword>